<accession>A0A7J8Z7S9</accession>
<feature type="region of interest" description="Disordered" evidence="1">
    <location>
        <begin position="428"/>
        <end position="456"/>
    </location>
</feature>
<evidence type="ECO:0000256" key="1">
    <source>
        <dbReference type="SAM" id="MobiDB-lite"/>
    </source>
</evidence>
<dbReference type="InterPro" id="IPR021916">
    <property type="entry name" value="DUF3527"/>
</dbReference>
<protein>
    <recommendedName>
        <fullName evidence="4">DUF3527 domain-containing protein</fullName>
    </recommendedName>
</protein>
<feature type="compositionally biased region" description="Low complexity" evidence="1">
    <location>
        <begin position="443"/>
        <end position="454"/>
    </location>
</feature>
<feature type="region of interest" description="Disordered" evidence="1">
    <location>
        <begin position="100"/>
        <end position="155"/>
    </location>
</feature>
<proteinExistence type="predicted"/>
<evidence type="ECO:0008006" key="4">
    <source>
        <dbReference type="Google" id="ProtNLM"/>
    </source>
</evidence>
<dbReference type="Proteomes" id="UP000593574">
    <property type="component" value="Unassembled WGS sequence"/>
</dbReference>
<dbReference type="EMBL" id="JABEZV010000003">
    <property type="protein sequence ID" value="MBA0707907.1"/>
    <property type="molecule type" value="Genomic_DNA"/>
</dbReference>
<feature type="region of interest" description="Disordered" evidence="1">
    <location>
        <begin position="1"/>
        <end position="53"/>
    </location>
</feature>
<dbReference type="PANTHER" id="PTHR31390:SF4">
    <property type="entry name" value="DUF3527 DOMAIN-CONTAINING PROTEIN"/>
    <property type="match status" value="1"/>
</dbReference>
<dbReference type="PANTHER" id="PTHR31390">
    <property type="entry name" value="EXPRESSED PROTEIN"/>
    <property type="match status" value="1"/>
</dbReference>
<dbReference type="Pfam" id="PF12043">
    <property type="entry name" value="DUF3527"/>
    <property type="match status" value="1"/>
</dbReference>
<keyword evidence="3" id="KW-1185">Reference proteome</keyword>
<name>A0A7J8Z7S9_9ROSI</name>
<feature type="compositionally biased region" description="Basic and acidic residues" evidence="1">
    <location>
        <begin position="15"/>
        <end position="53"/>
    </location>
</feature>
<feature type="compositionally biased region" description="Low complexity" evidence="1">
    <location>
        <begin position="106"/>
        <end position="133"/>
    </location>
</feature>
<feature type="compositionally biased region" description="Polar residues" evidence="1">
    <location>
        <begin position="358"/>
        <end position="368"/>
    </location>
</feature>
<feature type="region of interest" description="Disordered" evidence="1">
    <location>
        <begin position="358"/>
        <end position="379"/>
    </location>
</feature>
<evidence type="ECO:0000313" key="3">
    <source>
        <dbReference type="Proteomes" id="UP000593574"/>
    </source>
</evidence>
<reference evidence="2 3" key="1">
    <citation type="journal article" date="2019" name="Genome Biol. Evol.">
        <title>Insights into the evolution of the New World diploid cottons (Gossypium, subgenus Houzingenia) based on genome sequencing.</title>
        <authorList>
            <person name="Grover C.E."/>
            <person name="Arick M.A. 2nd"/>
            <person name="Thrash A."/>
            <person name="Conover J.L."/>
            <person name="Sanders W.S."/>
            <person name="Peterson D.G."/>
            <person name="Frelichowski J.E."/>
            <person name="Scheffler J.A."/>
            <person name="Scheffler B.E."/>
            <person name="Wendel J.F."/>
        </authorList>
    </citation>
    <scope>NUCLEOTIDE SEQUENCE [LARGE SCALE GENOMIC DNA]</scope>
    <source>
        <strain evidence="2">4</strain>
        <tissue evidence="2">Leaf</tissue>
    </source>
</reference>
<gene>
    <name evidence="2" type="ORF">Golax_019915</name>
</gene>
<organism evidence="2 3">
    <name type="scientific">Gossypium laxum</name>
    <dbReference type="NCBI Taxonomy" id="34288"/>
    <lineage>
        <taxon>Eukaryota</taxon>
        <taxon>Viridiplantae</taxon>
        <taxon>Streptophyta</taxon>
        <taxon>Embryophyta</taxon>
        <taxon>Tracheophyta</taxon>
        <taxon>Spermatophyta</taxon>
        <taxon>Magnoliopsida</taxon>
        <taxon>eudicotyledons</taxon>
        <taxon>Gunneridae</taxon>
        <taxon>Pentapetalae</taxon>
        <taxon>rosids</taxon>
        <taxon>malvids</taxon>
        <taxon>Malvales</taxon>
        <taxon>Malvaceae</taxon>
        <taxon>Malvoideae</taxon>
        <taxon>Gossypium</taxon>
    </lineage>
</organism>
<sequence>MLHQASCRANMQGRFKPERPNLSHTDLHPEITKGGKDVSPESSWEHKKQHADIKANDEEELVKYMSKLPSYLERGAKKPQEKVLNVGVLEWGRLEKWQGSHKQISHRTSISSLSSSNTSSSLSTDESSARSSTGHSCSPGHQRLQRPSLECHPMSVPKKGHLQFVKPFRESGGKFQDLKTTQRSTFTVQEKFIKEKSSCKSNPHIKLDKFKRREMLPKIVSESVTVPNGVKDNMASCEKVKMKNQRGEFMKKAEIYQEVVGKGANQDVTEKRNTVVLLLPRDLAKTNHSGAAKLSDLTTKLCKEETEPGQRTFTETFKEAHRGELSSSFYHSGPLRSELDGSKHLQIKAMGLVDANNNGFKSERSQSVPRAAKVEISSSRSRNLEEKMIHATNTSSATNEACKGLETEVPKVASEKVRSTSPFRRFSFSMGKTGKSSGLKEGSSMPQMSSTCSSAKTKPENLVASGVDTSCGDKLNAKSRARSSPLRRLIEPLLKPKAVNCRSFTNQLQESIITEGGCKSSERTRHSTMTMQPAKVKSDTTSTIVNDSALNKKCGSSAVQALLRVQVKNGLPLFTFAVDNESNILAATVKMLSSSSKGDYGCIYTFFAVKEVRKKNSMWINQGGKGKGQDYAPKIVAQMKVSGSEFSHLSRPNHVDQFSIREFVLLTLDVGQAHTQASDSQPNDEQAAIIVKIPKKNSRNSIRDGYLIDKRQSLPEATSKECLPDVKLELNSGKKDSFEGVRDINATVILPSGVHSLPNKGEPSSMIQRWKSGGACDCGGWDLGCKLRILSNKSQCNQRPSSLRGSSISNQFELFFQGGAQDNMPFFSLASFNDGIYSVEFNSSLSLMQAFSICIAVWDSGNHCELSESVPLYEERTLGETILNDGTNEPNQIEGEGPARQWSVRYLSPMKNKNEQGSFVKARDGFPLSFRSSYFVSLLTKEAMTDVV</sequence>
<evidence type="ECO:0000313" key="2">
    <source>
        <dbReference type="EMBL" id="MBA0707907.1"/>
    </source>
</evidence>
<comment type="caution">
    <text evidence="2">The sequence shown here is derived from an EMBL/GenBank/DDBJ whole genome shotgun (WGS) entry which is preliminary data.</text>
</comment>
<dbReference type="AlphaFoldDB" id="A0A7J8Z7S9"/>